<comment type="caution">
    <text evidence="3">The sequence shown here is derived from an EMBL/GenBank/DDBJ whole genome shotgun (WGS) entry which is preliminary data.</text>
</comment>
<organism evidence="3 4">
    <name type="scientific">Lactobacillus delbrueckii subsp. allosunkii</name>
    <dbReference type="NCBI Taxonomy" id="1050107"/>
    <lineage>
        <taxon>Bacteria</taxon>
        <taxon>Bacillati</taxon>
        <taxon>Bacillota</taxon>
        <taxon>Bacilli</taxon>
        <taxon>Lactobacillales</taxon>
        <taxon>Lactobacillaceae</taxon>
        <taxon>Lactobacillus</taxon>
    </lineage>
</organism>
<evidence type="ECO:0000256" key="1">
    <source>
        <dbReference type="SAM" id="Phobius"/>
    </source>
</evidence>
<feature type="non-terminal residue" evidence="3">
    <location>
        <position position="1"/>
    </location>
</feature>
<proteinExistence type="predicted"/>
<dbReference type="Proteomes" id="UP001320314">
    <property type="component" value="Unassembled WGS sequence"/>
</dbReference>
<feature type="signal peptide" evidence="2">
    <location>
        <begin position="1"/>
        <end position="19"/>
    </location>
</feature>
<sequence length="167" mass="18270">HYSFHVALLSCMLAVIELAAQMAFFQAADAALKTANAVSKPPLSLGRMLDGQLCLQSRQLMSQLFGCLNVLVAVGIAPIYPFSLGIHELAEIEAVLMTAAARQKRCQPFVHADFLLFAFVQIMDSSLDSAMDFQTLLIPVEDQLDIAALFLVGIAEWPRQLELLSFA</sequence>
<accession>A0ABD4SCY7</accession>
<keyword evidence="1" id="KW-0472">Membrane</keyword>
<evidence type="ECO:0000313" key="3">
    <source>
        <dbReference type="EMBL" id="MCD5518640.1"/>
    </source>
</evidence>
<dbReference type="RefSeq" id="WP_231523786.1">
    <property type="nucleotide sequence ID" value="NZ_JAJNUD010000028.1"/>
</dbReference>
<keyword evidence="1" id="KW-0812">Transmembrane</keyword>
<feature type="transmembrane region" description="Helical" evidence="1">
    <location>
        <begin position="61"/>
        <end position="80"/>
    </location>
</feature>
<evidence type="ECO:0000313" key="4">
    <source>
        <dbReference type="Proteomes" id="UP001320314"/>
    </source>
</evidence>
<gene>
    <name evidence="3" type="ORF">LOB39_08755</name>
</gene>
<feature type="chain" id="PRO_5044783189" evidence="2">
    <location>
        <begin position="20"/>
        <end position="167"/>
    </location>
</feature>
<protein>
    <submittedName>
        <fullName evidence="3">Uncharacterized protein</fullName>
    </submittedName>
</protein>
<evidence type="ECO:0000256" key="2">
    <source>
        <dbReference type="SAM" id="SignalP"/>
    </source>
</evidence>
<keyword evidence="1" id="KW-1133">Transmembrane helix</keyword>
<name>A0ABD4SCY7_9LACO</name>
<dbReference type="EMBL" id="JAJNUD010000028">
    <property type="protein sequence ID" value="MCD5518640.1"/>
    <property type="molecule type" value="Genomic_DNA"/>
</dbReference>
<dbReference type="AlphaFoldDB" id="A0ABD4SCY7"/>
<reference evidence="3 4" key="1">
    <citation type="submission" date="2021-12" db="EMBL/GenBank/DDBJ databases">
        <title>Antimicrobial susceptibility of Lactobacillus delbrueckii subsp. lactis obtained from milk products and other habitats.</title>
        <authorList>
            <person name="Shani N."/>
        </authorList>
    </citation>
    <scope>NUCLEOTIDE SEQUENCE [LARGE SCALE GENOMIC DNA]</scope>
    <source>
        <strain evidence="3 4">CIRM BIA 266</strain>
    </source>
</reference>
<keyword evidence="2" id="KW-0732">Signal</keyword>